<dbReference type="Proteomes" id="UP000250235">
    <property type="component" value="Unassembled WGS sequence"/>
</dbReference>
<reference evidence="2 3" key="1">
    <citation type="journal article" date="2015" name="Proc. Natl. Acad. Sci. U.S.A.">
        <title>The resurrection genome of Boea hygrometrica: A blueprint for survival of dehydration.</title>
        <authorList>
            <person name="Xiao L."/>
            <person name="Yang G."/>
            <person name="Zhang L."/>
            <person name="Yang X."/>
            <person name="Zhao S."/>
            <person name="Ji Z."/>
            <person name="Zhou Q."/>
            <person name="Hu M."/>
            <person name="Wang Y."/>
            <person name="Chen M."/>
            <person name="Xu Y."/>
            <person name="Jin H."/>
            <person name="Xiao X."/>
            <person name="Hu G."/>
            <person name="Bao F."/>
            <person name="Hu Y."/>
            <person name="Wan P."/>
            <person name="Li L."/>
            <person name="Deng X."/>
            <person name="Kuang T."/>
            <person name="Xiang C."/>
            <person name="Zhu J.K."/>
            <person name="Oliver M.J."/>
            <person name="He Y."/>
        </authorList>
    </citation>
    <scope>NUCLEOTIDE SEQUENCE [LARGE SCALE GENOMIC DNA]</scope>
    <source>
        <strain evidence="3">cv. XS01</strain>
    </source>
</reference>
<feature type="region of interest" description="Disordered" evidence="1">
    <location>
        <begin position="961"/>
        <end position="1045"/>
    </location>
</feature>
<sequence length="1045" mass="115841">MASAFYSKTVHIEFASILAMEIPSIVSVLHALTTSGLEGFLGCPVVVYESQLVEFFKNGLVRDDLVVSTVNGVSIEISKQLLAETFELPVDGLSELLEMPKDKIYDARSIVSLSGEPVNLSGRKGQMKIEYRLLCDIMAKSISVKVGSFNALTVEKFALLTAVVCGVKMNWANVLFNIFKKMVTLEAKQAKGFAVQISLLLENIPNLNLGESSEFPVSKILMMKTVHHYNSVTDKESTQEVSDASPVKQEPKKPRASKKRPAAVPVEAPVVKKTRSLKKKSSSSQSALEMVVVAQEAIPIQIIPATPAVEPMVEDQQEKIVEKHPADKVVVTAGEQEPVDEQVEEQPAVESSLEKPAAEGAAEETTDDISDKADEPVFEPVMANVVNNEVFNADDVDHIILQVLSETAQSVSTAEVPWFVLPFIRADRDTERVIETASDSANAMAIEVESQDLPAVRDSVVSTVGEQEIPAFGEQLMGSNDELSADTEAETVEKSVDEFFDDDETRSLEDIMLSIPLDISLPSASMEITKIQMGKEIKIPEINERTWFLNSLPKISADNKGKAILVEKDPMKGNPAQEHYFLICADIDMLVNLRAKVIDEVAQFFNSFSLKKLATINIEEITCADRWVKIPQLEISCEFHRQRQYDDTLPPVNIFYKTLTKRWADICLEVVDFCASRRLLPVGSLQFCGSVSVIELVYRVAPRQSSVFAFRVSQFCSVFFDFSLFSWLPPADITDLLSSIALDRTAFRGVQIAQERTILRNVQSSVLVAPSLQLSLDQRQSSHISSSDGDPTIHFTSDDVQLQDSPADNRTSLPASSTDFSEAIDDLKTYLAQSISDSQNDILSKLNTVAGRLREDLQHHENTVRAQVNNSCQDTRLHINGPIVNMGEYRKGVQTFGASVKSDNLDIQWNIDAQQAKLDDLDTQIAAMRNDQLEFQAKIAADLLSLSTQIGDIVDYIRSGDAKTGEGSSRCPLPTPVRVERRPLPIPQPSPDVQGSGQFLSVEQAAELVREADLRESDRLERERARERRERRLSRSGSYKRGRRQ</sequence>
<name>A0A2Z7C806_9LAMI</name>
<dbReference type="EMBL" id="KQ998323">
    <property type="protein sequence ID" value="KZV42976.1"/>
    <property type="molecule type" value="Genomic_DNA"/>
</dbReference>
<evidence type="ECO:0000256" key="1">
    <source>
        <dbReference type="SAM" id="MobiDB-lite"/>
    </source>
</evidence>
<evidence type="ECO:0000313" key="3">
    <source>
        <dbReference type="Proteomes" id="UP000250235"/>
    </source>
</evidence>
<feature type="region of interest" description="Disordered" evidence="1">
    <location>
        <begin position="780"/>
        <end position="817"/>
    </location>
</feature>
<feature type="compositionally biased region" description="Basic residues" evidence="1">
    <location>
        <begin position="1031"/>
        <end position="1045"/>
    </location>
</feature>
<feature type="compositionally biased region" description="Polar residues" evidence="1">
    <location>
        <begin position="783"/>
        <end position="817"/>
    </location>
</feature>
<dbReference type="OrthoDB" id="1227218at2759"/>
<dbReference type="AlphaFoldDB" id="A0A2Z7C806"/>
<feature type="region of interest" description="Disordered" evidence="1">
    <location>
        <begin position="334"/>
        <end position="370"/>
    </location>
</feature>
<feature type="compositionally biased region" description="Polar residues" evidence="1">
    <location>
        <begin position="991"/>
        <end position="1001"/>
    </location>
</feature>
<keyword evidence="3" id="KW-1185">Reference proteome</keyword>
<feature type="region of interest" description="Disordered" evidence="1">
    <location>
        <begin position="233"/>
        <end position="268"/>
    </location>
</feature>
<organism evidence="2 3">
    <name type="scientific">Dorcoceras hygrometricum</name>
    <dbReference type="NCBI Taxonomy" id="472368"/>
    <lineage>
        <taxon>Eukaryota</taxon>
        <taxon>Viridiplantae</taxon>
        <taxon>Streptophyta</taxon>
        <taxon>Embryophyta</taxon>
        <taxon>Tracheophyta</taxon>
        <taxon>Spermatophyta</taxon>
        <taxon>Magnoliopsida</taxon>
        <taxon>eudicotyledons</taxon>
        <taxon>Gunneridae</taxon>
        <taxon>Pentapetalae</taxon>
        <taxon>asterids</taxon>
        <taxon>lamiids</taxon>
        <taxon>Lamiales</taxon>
        <taxon>Gesneriaceae</taxon>
        <taxon>Didymocarpoideae</taxon>
        <taxon>Trichosporeae</taxon>
        <taxon>Loxocarpinae</taxon>
        <taxon>Dorcoceras</taxon>
    </lineage>
</organism>
<accession>A0A2Z7C806</accession>
<proteinExistence type="predicted"/>
<protein>
    <submittedName>
        <fullName evidence="2">Dystroglycan-like</fullName>
    </submittedName>
</protein>
<evidence type="ECO:0000313" key="2">
    <source>
        <dbReference type="EMBL" id="KZV42976.1"/>
    </source>
</evidence>
<gene>
    <name evidence="2" type="ORF">F511_22900</name>
</gene>
<feature type="compositionally biased region" description="Basic and acidic residues" evidence="1">
    <location>
        <begin position="1008"/>
        <end position="1030"/>
    </location>
</feature>